<dbReference type="Proteomes" id="UP001055057">
    <property type="component" value="Unassembled WGS sequence"/>
</dbReference>
<dbReference type="EMBL" id="BPRB01000190">
    <property type="protein sequence ID" value="GJE61126.1"/>
    <property type="molecule type" value="Genomic_DNA"/>
</dbReference>
<evidence type="ECO:0000313" key="1">
    <source>
        <dbReference type="EMBL" id="GJE61126.1"/>
    </source>
</evidence>
<proteinExistence type="predicted"/>
<keyword evidence="2" id="KW-1185">Reference proteome</keyword>
<organism evidence="1 2">
    <name type="scientific">Methylobacterium trifolii</name>
    <dbReference type="NCBI Taxonomy" id="1003092"/>
    <lineage>
        <taxon>Bacteria</taxon>
        <taxon>Pseudomonadati</taxon>
        <taxon>Pseudomonadota</taxon>
        <taxon>Alphaproteobacteria</taxon>
        <taxon>Hyphomicrobiales</taxon>
        <taxon>Methylobacteriaceae</taxon>
        <taxon>Methylobacterium</taxon>
    </lineage>
</organism>
<accession>A0ABQ4U0Z3</accession>
<comment type="caution">
    <text evidence="1">The sequence shown here is derived from an EMBL/GenBank/DDBJ whole genome shotgun (WGS) entry which is preliminary data.</text>
</comment>
<reference evidence="1" key="1">
    <citation type="journal article" date="2021" name="Front. Microbiol.">
        <title>Comprehensive Comparative Genomics and Phenotyping of Methylobacterium Species.</title>
        <authorList>
            <person name="Alessa O."/>
            <person name="Ogura Y."/>
            <person name="Fujitani Y."/>
            <person name="Takami H."/>
            <person name="Hayashi T."/>
            <person name="Sahin N."/>
            <person name="Tani A."/>
        </authorList>
    </citation>
    <scope>NUCLEOTIDE SEQUENCE</scope>
    <source>
        <strain evidence="1">DSM 23632</strain>
    </source>
</reference>
<evidence type="ECO:0000313" key="2">
    <source>
        <dbReference type="Proteomes" id="UP001055057"/>
    </source>
</evidence>
<protein>
    <submittedName>
        <fullName evidence="1">Uncharacterized protein</fullName>
    </submittedName>
</protein>
<gene>
    <name evidence="1" type="ORF">MPOCJGCO_3247</name>
</gene>
<name>A0ABQ4U0Z3_9HYPH</name>
<sequence length="32" mass="3070">MVPVAEPLVVEIVAPPVAALSVAVTVSGVAPS</sequence>
<reference evidence="1" key="2">
    <citation type="submission" date="2021-08" db="EMBL/GenBank/DDBJ databases">
        <authorList>
            <person name="Tani A."/>
            <person name="Ola A."/>
            <person name="Ogura Y."/>
            <person name="Katsura K."/>
            <person name="Hayashi T."/>
        </authorList>
    </citation>
    <scope>NUCLEOTIDE SEQUENCE</scope>
    <source>
        <strain evidence="1">DSM 23632</strain>
    </source>
</reference>